<dbReference type="GO" id="GO:0005886">
    <property type="term" value="C:plasma membrane"/>
    <property type="evidence" value="ECO:0007669"/>
    <property type="project" value="UniProtKB-SubCell"/>
</dbReference>
<evidence type="ECO:0000256" key="2">
    <source>
        <dbReference type="ARBA" id="ARBA00022448"/>
    </source>
</evidence>
<keyword evidence="7" id="KW-0997">Cell inner membrane</keyword>
<dbReference type="STRING" id="299262.BWR18_05875"/>
<evidence type="ECO:0000256" key="6">
    <source>
        <dbReference type="ARBA" id="ARBA00023136"/>
    </source>
</evidence>
<keyword evidence="4 7" id="KW-0812">Transmembrane</keyword>
<evidence type="ECO:0000256" key="4">
    <source>
        <dbReference type="ARBA" id="ARBA00022692"/>
    </source>
</evidence>
<dbReference type="GO" id="GO:0022857">
    <property type="term" value="F:transmembrane transporter activity"/>
    <property type="evidence" value="ECO:0007669"/>
    <property type="project" value="UniProtKB-UniRule"/>
</dbReference>
<accession>A0A1P8N0E1</accession>
<dbReference type="OrthoDB" id="9794346at2"/>
<dbReference type="AlphaFoldDB" id="A0A1P8N0E1"/>
<gene>
    <name evidence="9" type="ORF">BWR18_05875</name>
</gene>
<keyword evidence="3" id="KW-1003">Cell membrane</keyword>
<sequence length="303" mass="34931">MVDGVLWFFQNLALAFYNIAYAITHPGSWLDWVTWANTDEDKLSLMKFVYYGGSVEFFFAILAVLVVVTAIGLWRNEFMWGCVRVMEGIANTSGRFFAWAGLLMVIQQIIIVFMQRIFTRPDISIGFGIPLQFDISWFAEELKLYNALVVCMCVTYTFVQGGHVRVDLVYSAVKHRTKRVIDMVGCIIFMAPSATLIWMYGWYFLWRHLVTPKPAASWDLERAERSARAVRWNVETIGFSPNGFNGYFLFKILLVAFAGLVFLHAIAFFYRSYLEWKEGEESEGKYLDRDTLGEGEEAYEGTH</sequence>
<comment type="subunit">
    <text evidence="7">The complex comprises the extracytoplasmic solute receptor protein and the two transmembrane proteins.</text>
</comment>
<evidence type="ECO:0000313" key="10">
    <source>
        <dbReference type="Proteomes" id="UP000186336"/>
    </source>
</evidence>
<name>A0A1P8N0E1_9RHOB</name>
<feature type="transmembrane region" description="Helical" evidence="7">
    <location>
        <begin position="48"/>
        <end position="75"/>
    </location>
</feature>
<evidence type="ECO:0000313" key="9">
    <source>
        <dbReference type="EMBL" id="APX13722.1"/>
    </source>
</evidence>
<feature type="domain" description="Tripartite ATP-independent periplasmic transporters DctQ component" evidence="8">
    <location>
        <begin position="134"/>
        <end position="204"/>
    </location>
</feature>
<dbReference type="EMBL" id="CP019312">
    <property type="protein sequence ID" value="APX13722.1"/>
    <property type="molecule type" value="Genomic_DNA"/>
</dbReference>
<feature type="transmembrane region" description="Helical" evidence="7">
    <location>
        <begin position="180"/>
        <end position="203"/>
    </location>
</feature>
<feature type="transmembrane region" description="Helical" evidence="7">
    <location>
        <begin position="96"/>
        <end position="118"/>
    </location>
</feature>
<reference evidence="9 10" key="1">
    <citation type="submission" date="2017-01" db="EMBL/GenBank/DDBJ databases">
        <title>Complete genome of Tateyamaria omphalii DOK1-4 isolated from seawater in Dokdo.</title>
        <authorList>
            <person name="Kim J.H."/>
            <person name="Chi W.-J."/>
        </authorList>
    </citation>
    <scope>NUCLEOTIDE SEQUENCE [LARGE SCALE GENOMIC DNA]</scope>
    <source>
        <strain evidence="9 10">DOK1-4</strain>
    </source>
</reference>
<evidence type="ECO:0000256" key="1">
    <source>
        <dbReference type="ARBA" id="ARBA00004651"/>
    </source>
</evidence>
<dbReference type="KEGG" id="tom:BWR18_05875"/>
<keyword evidence="10" id="KW-1185">Reference proteome</keyword>
<dbReference type="Pfam" id="PF04290">
    <property type="entry name" value="DctQ"/>
    <property type="match status" value="1"/>
</dbReference>
<comment type="similarity">
    <text evidence="7">Belongs to the TRAP transporter small permease family.</text>
</comment>
<evidence type="ECO:0000256" key="7">
    <source>
        <dbReference type="RuleBase" id="RU369079"/>
    </source>
</evidence>
<proteinExistence type="inferred from homology"/>
<comment type="caution">
    <text evidence="7">Lacks conserved residue(s) required for the propagation of feature annotation.</text>
</comment>
<evidence type="ECO:0000256" key="5">
    <source>
        <dbReference type="ARBA" id="ARBA00022989"/>
    </source>
</evidence>
<keyword evidence="5 7" id="KW-1133">Transmembrane helix</keyword>
<dbReference type="InterPro" id="IPR055348">
    <property type="entry name" value="DctQ"/>
</dbReference>
<comment type="subcellular location">
    <subcellularLocation>
        <location evidence="7">Cell inner membrane</location>
        <topology evidence="7">Multi-pass membrane protein</topology>
    </subcellularLocation>
    <subcellularLocation>
        <location evidence="1">Cell membrane</location>
        <topology evidence="1">Multi-pass membrane protein</topology>
    </subcellularLocation>
</comment>
<keyword evidence="2 7" id="KW-0813">Transport</keyword>
<protein>
    <recommendedName>
        <fullName evidence="7">TRAP transporter small permease protein</fullName>
    </recommendedName>
</protein>
<keyword evidence="6 7" id="KW-0472">Membrane</keyword>
<feature type="transmembrane region" description="Helical" evidence="7">
    <location>
        <begin position="248"/>
        <end position="270"/>
    </location>
</feature>
<dbReference type="Proteomes" id="UP000186336">
    <property type="component" value="Chromosome"/>
</dbReference>
<comment type="function">
    <text evidence="7">Part of the tripartite ATP-independent periplasmic (TRAP) transport system.</text>
</comment>
<evidence type="ECO:0000256" key="3">
    <source>
        <dbReference type="ARBA" id="ARBA00022475"/>
    </source>
</evidence>
<organism evidence="9 10">
    <name type="scientific">Tateyamaria omphalii</name>
    <dbReference type="NCBI Taxonomy" id="299262"/>
    <lineage>
        <taxon>Bacteria</taxon>
        <taxon>Pseudomonadati</taxon>
        <taxon>Pseudomonadota</taxon>
        <taxon>Alphaproteobacteria</taxon>
        <taxon>Rhodobacterales</taxon>
        <taxon>Roseobacteraceae</taxon>
        <taxon>Tateyamaria</taxon>
    </lineage>
</organism>
<evidence type="ECO:0000259" key="8">
    <source>
        <dbReference type="Pfam" id="PF04290"/>
    </source>
</evidence>
<feature type="transmembrane region" description="Helical" evidence="7">
    <location>
        <begin position="142"/>
        <end position="159"/>
    </location>
</feature>